<dbReference type="InterPro" id="IPR036026">
    <property type="entry name" value="Seven-hairpin_glycosidases"/>
</dbReference>
<organism evidence="12">
    <name type="scientific">Cyberlindnera fabianii</name>
    <name type="common">Yeast</name>
    <name type="synonym">Hansenula fabianii</name>
    <dbReference type="NCBI Taxonomy" id="36022"/>
    <lineage>
        <taxon>Eukaryota</taxon>
        <taxon>Fungi</taxon>
        <taxon>Dikarya</taxon>
        <taxon>Ascomycota</taxon>
        <taxon>Saccharomycotina</taxon>
        <taxon>Saccharomycetes</taxon>
        <taxon>Phaffomycetales</taxon>
        <taxon>Phaffomycetaceae</taxon>
        <taxon>Cyberlindnera</taxon>
    </lineage>
</organism>
<evidence type="ECO:0000256" key="9">
    <source>
        <dbReference type="RuleBase" id="RU361193"/>
    </source>
</evidence>
<dbReference type="VEuPathDB" id="FungiDB:BON22_1344"/>
<feature type="transmembrane region" description="Helical" evidence="11">
    <location>
        <begin position="16"/>
        <end position="33"/>
    </location>
</feature>
<dbReference type="GO" id="GO:0036503">
    <property type="term" value="P:ERAD pathway"/>
    <property type="evidence" value="ECO:0007669"/>
    <property type="project" value="UniProtKB-ARBA"/>
</dbReference>
<feature type="compositionally biased region" description="Basic and acidic residues" evidence="10">
    <location>
        <begin position="601"/>
        <end position="616"/>
    </location>
</feature>
<keyword evidence="11" id="KW-0812">Transmembrane</keyword>
<feature type="active site" evidence="6">
    <location>
        <position position="704"/>
    </location>
</feature>
<dbReference type="AlphaFoldDB" id="A0A061B6X5"/>
<keyword evidence="7" id="KW-0479">Metal-binding</keyword>
<dbReference type="GO" id="GO:0005975">
    <property type="term" value="P:carbohydrate metabolic process"/>
    <property type="evidence" value="ECO:0007669"/>
    <property type="project" value="InterPro"/>
</dbReference>
<dbReference type="GO" id="GO:0005509">
    <property type="term" value="F:calcium ion binding"/>
    <property type="evidence" value="ECO:0007669"/>
    <property type="project" value="InterPro"/>
</dbReference>
<protein>
    <recommendedName>
        <fullName evidence="9">alpha-1,2-Mannosidase</fullName>
        <ecNumber evidence="9">3.2.1.-</ecNumber>
    </recommendedName>
</protein>
<dbReference type="Proteomes" id="UP000189513">
    <property type="component" value="Unassembled WGS sequence"/>
</dbReference>
<keyword evidence="4 9" id="KW-0378">Hydrolase</keyword>
<reference evidence="13" key="3">
    <citation type="submission" date="2017-01" db="EMBL/GenBank/DDBJ databases">
        <authorList>
            <person name="Mah S.A."/>
            <person name="Swanson W.J."/>
            <person name="Moy G.W."/>
            <person name="Vacquier V.D."/>
        </authorList>
    </citation>
    <scope>NUCLEOTIDE SEQUENCE [LARGE SCALE GENOMIC DNA]</scope>
    <source>
        <strain evidence="13">65</strain>
    </source>
</reference>
<feature type="disulfide bond" evidence="8">
    <location>
        <begin position="490"/>
        <end position="519"/>
    </location>
</feature>
<evidence type="ECO:0000256" key="4">
    <source>
        <dbReference type="ARBA" id="ARBA00022801"/>
    </source>
</evidence>
<evidence type="ECO:0000256" key="8">
    <source>
        <dbReference type="PIRSR" id="PIRSR601382-3"/>
    </source>
</evidence>
<accession>A0A061B6X5</accession>
<keyword evidence="14" id="KW-1185">Reference proteome</keyword>
<evidence type="ECO:0000256" key="1">
    <source>
        <dbReference type="ARBA" id="ARBA00001913"/>
    </source>
</evidence>
<evidence type="ECO:0000256" key="10">
    <source>
        <dbReference type="SAM" id="MobiDB-lite"/>
    </source>
</evidence>
<dbReference type="STRING" id="36022.A0A061B6X5"/>
<evidence type="ECO:0000256" key="5">
    <source>
        <dbReference type="ARBA" id="ARBA00023157"/>
    </source>
</evidence>
<reference evidence="14" key="2">
    <citation type="journal article" date="2017" name="Genome Announc.">
        <title>Genome sequences of Cyberlindnera fabianii 65, Pichia kudriavzevii 129, and Saccharomyces cerevisiae 131 isolated from fermented masau fruits in Zimbabwe.</title>
        <authorList>
            <person name="van Rijswijck I.M.H."/>
            <person name="Derks M.F.L."/>
            <person name="Abee T."/>
            <person name="de Ridder D."/>
            <person name="Smid E.J."/>
        </authorList>
    </citation>
    <scope>NUCLEOTIDE SEQUENCE [LARGE SCALE GENOMIC DNA]</scope>
    <source>
        <strain evidence="14">65</strain>
    </source>
</reference>
<evidence type="ECO:0000313" key="14">
    <source>
        <dbReference type="Proteomes" id="UP000189513"/>
    </source>
</evidence>
<dbReference type="PANTHER" id="PTHR11742:SF103">
    <property type="entry name" value="ENDOPLASMIC RETICULUM MANNOSIDASE MNL2-RELATED"/>
    <property type="match status" value="1"/>
</dbReference>
<feature type="region of interest" description="Disordered" evidence="10">
    <location>
        <begin position="597"/>
        <end position="616"/>
    </location>
</feature>
<proteinExistence type="inferred from homology"/>
<dbReference type="Pfam" id="PF01532">
    <property type="entry name" value="Glyco_hydro_47"/>
    <property type="match status" value="1"/>
</dbReference>
<evidence type="ECO:0000256" key="6">
    <source>
        <dbReference type="PIRSR" id="PIRSR601382-1"/>
    </source>
</evidence>
<dbReference type="GO" id="GO:0016020">
    <property type="term" value="C:membrane"/>
    <property type="evidence" value="ECO:0007669"/>
    <property type="project" value="InterPro"/>
</dbReference>
<evidence type="ECO:0000256" key="11">
    <source>
        <dbReference type="SAM" id="Phobius"/>
    </source>
</evidence>
<keyword evidence="11" id="KW-0472">Membrane</keyword>
<evidence type="ECO:0000313" key="13">
    <source>
        <dbReference type="EMBL" id="ONH69138.1"/>
    </source>
</evidence>
<dbReference type="GO" id="GO:0004571">
    <property type="term" value="F:mannosyl-oligosaccharide 1,2-alpha-mannosidase activity"/>
    <property type="evidence" value="ECO:0007669"/>
    <property type="project" value="InterPro"/>
</dbReference>
<gene>
    <name evidence="13" type="ORF">BON22_1344</name>
    <name evidence="12" type="ORF">CYFA0S_16e02520g</name>
</gene>
<dbReference type="EC" id="3.2.1.-" evidence="9"/>
<feature type="active site" description="Proton donor" evidence="6">
    <location>
        <position position="240"/>
    </location>
</feature>
<dbReference type="InterPro" id="IPR050749">
    <property type="entry name" value="Glycosyl_Hydrolase_47"/>
</dbReference>
<dbReference type="InterPro" id="IPR012341">
    <property type="entry name" value="6hp_glycosidase-like_sf"/>
</dbReference>
<dbReference type="GO" id="GO:0005783">
    <property type="term" value="C:endoplasmic reticulum"/>
    <property type="evidence" value="ECO:0007669"/>
    <property type="project" value="TreeGrafter"/>
</dbReference>
<comment type="pathway">
    <text evidence="2">Protein modification; protein glycosylation.</text>
</comment>
<name>A0A061B6X5_CYBFA</name>
<dbReference type="OMA" id="LWIMELH"/>
<dbReference type="EMBL" id="LK052901">
    <property type="protein sequence ID" value="CDR45131.1"/>
    <property type="molecule type" value="Genomic_DNA"/>
</dbReference>
<dbReference type="InterPro" id="IPR001382">
    <property type="entry name" value="Glyco_hydro_47"/>
</dbReference>
<reference evidence="12" key="1">
    <citation type="journal article" date="2014" name="Genome Announc.">
        <title>Genome sequence of the yeast Cyberlindnera fabianii (Hansenula fabianii).</title>
        <authorList>
            <person name="Freel K.C."/>
            <person name="Sarilar V."/>
            <person name="Neuveglise C."/>
            <person name="Devillers H."/>
            <person name="Friedrich A."/>
            <person name="Schacherer J."/>
        </authorList>
    </citation>
    <scope>NUCLEOTIDE SEQUENCE</scope>
    <source>
        <strain evidence="12">YJS4271</strain>
    </source>
</reference>
<feature type="binding site" evidence="7">
    <location>
        <position position="793"/>
    </location>
    <ligand>
        <name>Ca(2+)</name>
        <dbReference type="ChEBI" id="CHEBI:29108"/>
    </ligand>
</feature>
<keyword evidence="5 8" id="KW-1015">Disulfide bond</keyword>
<feature type="active site" description="Proton donor" evidence="6">
    <location>
        <position position="531"/>
    </location>
</feature>
<dbReference type="PANTHER" id="PTHR11742">
    <property type="entry name" value="MANNOSYL-OLIGOSACCHARIDE ALPHA-1,2-MANNOSIDASE-RELATED"/>
    <property type="match status" value="1"/>
</dbReference>
<dbReference type="Gene3D" id="1.50.10.10">
    <property type="match status" value="2"/>
</dbReference>
<comment type="similarity">
    <text evidence="3 9">Belongs to the glycosyl hydrolase 47 family.</text>
</comment>
<keyword evidence="11" id="KW-1133">Transmembrane helix</keyword>
<evidence type="ECO:0000256" key="7">
    <source>
        <dbReference type="PIRSR" id="PIRSR601382-2"/>
    </source>
</evidence>
<evidence type="ECO:0000313" key="12">
    <source>
        <dbReference type="EMBL" id="CDR45131.1"/>
    </source>
</evidence>
<dbReference type="OrthoDB" id="8118055at2759"/>
<sequence length="801" mass="92645">MFTSAVLKHRLKKVRFLLLVVGTLIGVFYYSFLNESFELNTHLDEEELPHVTGSHEGLSKEQLDTMELSSWDQIVEKNKYYPMFNAVKPGTKVALRLPDDYFDNQKKITVRNWKKKEHYPVGKENYRKFPRVGATKEYPRVQTLEYTDGGKKDVEKLDEIRSVFKKSWKTYKDYGYGHDEVTPLSMKALDPFNGWAATLVDSLDTLAIMGLDDELKEGITFVTEKVNLKQSYRDVIPLFENTIRILGGLLAAYDITSDKSLLTSAKEVGELLMEAFDTPNRMPILFYDWMSEAQNRLPGKMSSLAEIGTLSLEFSRLTQLTGDNKYYDAIDRITDKFYKSRNDFIIKGLFANMLDVTGCRIVTKQEMDEGYHLKNKNVHKVIKENSYVYCEFVDNIKSLHAQEDYSLAGLGDSFYEYLPKMFHLLRGHPIQAEAYKEMYLNAVSQIKNFMLFTPKIPGGEDVLFVSTLSAYDTKDFIELTPHHDMQHLACFTGGMMALGAKLFNQPEDMEYAEKVTKGCVHLYDIMGVMPEQIEVDRLDPGDKYDEAKRMKQLLGENIPGASEEPIEQQLLEGEIPDVKDMTKEEKERLTAKINEVLQQKKGSDSKKTQKEGKKLIPDIPQDAKLEEDPIPEAKDGAPIEKREIVEHVTVVEEGKPINLNIVQRGHFQPFVTDRDGTKRWQVQFSYNQPIWANDMYPSYILRPEAIESVFYMYRITGDAKWREYGWNMWKNVIKHCQKDGVFTSIKDITRPHDDPKKFDDSLESFWFAETLKYFYLLFEDATVLSLDEWVYNTEAHPFKLA</sequence>
<dbReference type="EMBL" id="MPUK01000002">
    <property type="protein sequence ID" value="ONH69138.1"/>
    <property type="molecule type" value="Genomic_DNA"/>
</dbReference>
<keyword evidence="9" id="KW-0326">Glycosidase</keyword>
<dbReference type="PRINTS" id="PR00747">
    <property type="entry name" value="GLYHDRLASE47"/>
</dbReference>
<keyword evidence="7" id="KW-0106">Calcium</keyword>
<feature type="active site" evidence="6">
    <location>
        <position position="412"/>
    </location>
</feature>
<dbReference type="SUPFAM" id="SSF48225">
    <property type="entry name" value="Seven-hairpin glycosidases"/>
    <property type="match status" value="1"/>
</dbReference>
<comment type="cofactor">
    <cofactor evidence="1 7">
        <name>Ca(2+)</name>
        <dbReference type="ChEBI" id="CHEBI:29108"/>
    </cofactor>
</comment>
<evidence type="ECO:0000256" key="2">
    <source>
        <dbReference type="ARBA" id="ARBA00004922"/>
    </source>
</evidence>
<evidence type="ECO:0000256" key="3">
    <source>
        <dbReference type="ARBA" id="ARBA00007658"/>
    </source>
</evidence>